<reference evidence="1" key="1">
    <citation type="submission" date="2023-02" db="EMBL/GenBank/DDBJ databases">
        <title>Tahibacter soli sp. nov. isolated from soil.</title>
        <authorList>
            <person name="Baek J.H."/>
            <person name="Lee J.K."/>
            <person name="Choi D.G."/>
            <person name="Jeon C.O."/>
        </authorList>
    </citation>
    <scope>NUCLEOTIDE SEQUENCE</scope>
    <source>
        <strain evidence="1">BL</strain>
    </source>
</reference>
<organism evidence="1 2">
    <name type="scientific">Tahibacter soli</name>
    <dbReference type="NCBI Taxonomy" id="2983605"/>
    <lineage>
        <taxon>Bacteria</taxon>
        <taxon>Pseudomonadati</taxon>
        <taxon>Pseudomonadota</taxon>
        <taxon>Gammaproteobacteria</taxon>
        <taxon>Lysobacterales</taxon>
        <taxon>Rhodanobacteraceae</taxon>
        <taxon>Tahibacter</taxon>
    </lineage>
</organism>
<accession>A0A9X3YIC4</accession>
<gene>
    <name evidence="1" type="ORF">OD750_009530</name>
</gene>
<keyword evidence="2" id="KW-1185">Reference proteome</keyword>
<dbReference type="RefSeq" id="WP_263544880.1">
    <property type="nucleotide sequence ID" value="NZ_JAOVZO020000014.1"/>
</dbReference>
<evidence type="ECO:0000313" key="1">
    <source>
        <dbReference type="EMBL" id="MDC8012787.1"/>
    </source>
</evidence>
<name>A0A9X3YIC4_9GAMM</name>
<sequence length="41" mass="4583">MISLFAGEERSAKRDRLGDPLQVLDRHIDFAALAKGLFEVP</sequence>
<dbReference type="EMBL" id="JAOVZO020000014">
    <property type="protein sequence ID" value="MDC8012787.1"/>
    <property type="molecule type" value="Genomic_DNA"/>
</dbReference>
<comment type="caution">
    <text evidence="1">The sequence shown here is derived from an EMBL/GenBank/DDBJ whole genome shotgun (WGS) entry which is preliminary data.</text>
</comment>
<protein>
    <submittedName>
        <fullName evidence="1">Uncharacterized protein</fullName>
    </submittedName>
</protein>
<proteinExistence type="predicted"/>
<evidence type="ECO:0000313" key="2">
    <source>
        <dbReference type="Proteomes" id="UP001139971"/>
    </source>
</evidence>
<dbReference type="Proteomes" id="UP001139971">
    <property type="component" value="Unassembled WGS sequence"/>
</dbReference>
<dbReference type="AlphaFoldDB" id="A0A9X3YIC4"/>